<name>A0A067T4L5_GALM3</name>
<dbReference type="Proteomes" id="UP000027222">
    <property type="component" value="Unassembled WGS sequence"/>
</dbReference>
<sequence>MADTEIQVILEAPATPNLKQLAYSTFLALKLLRPWCELESDYSSNALNSIKCQAQAYVKAIDFSIISAQHGFTIAEEVLSFTSFMDEGTEVERQEYLIGMLDIARRGEHNAVRSHNSFRDVRIKVYKLIQDAAEEQTRLGKMSELDDLKEGVLVLESFSRCLSFYTSWWSVMKMTHTGNADRLARVVFKYDSLRYRDVIDKWRDVRRQYVDYINKIMAIQDADPQFAKLLAEARVDDRDDQLPILYEVLTESSAPRVYQENKPNYNIMFVSFLAPVRRAPNLVQIRKDLQVPPRRNGKGGGSARQHCYAGMPARTGHTIKRQGVNVNGLQISLKSVRRVPSPGTAKI</sequence>
<evidence type="ECO:0000313" key="2">
    <source>
        <dbReference type="Proteomes" id="UP000027222"/>
    </source>
</evidence>
<accession>A0A067T4L5</accession>
<keyword evidence="2" id="KW-1185">Reference proteome</keyword>
<reference evidence="2" key="1">
    <citation type="journal article" date="2014" name="Proc. Natl. Acad. Sci. U.S.A.">
        <title>Extensive sampling of basidiomycete genomes demonstrates inadequacy of the white-rot/brown-rot paradigm for wood decay fungi.</title>
        <authorList>
            <person name="Riley R."/>
            <person name="Salamov A.A."/>
            <person name="Brown D.W."/>
            <person name="Nagy L.G."/>
            <person name="Floudas D."/>
            <person name="Held B.W."/>
            <person name="Levasseur A."/>
            <person name="Lombard V."/>
            <person name="Morin E."/>
            <person name="Otillar R."/>
            <person name="Lindquist E.A."/>
            <person name="Sun H."/>
            <person name="LaButti K.M."/>
            <person name="Schmutz J."/>
            <person name="Jabbour D."/>
            <person name="Luo H."/>
            <person name="Baker S.E."/>
            <person name="Pisabarro A.G."/>
            <person name="Walton J.D."/>
            <person name="Blanchette R.A."/>
            <person name="Henrissat B."/>
            <person name="Martin F."/>
            <person name="Cullen D."/>
            <person name="Hibbett D.S."/>
            <person name="Grigoriev I.V."/>
        </authorList>
    </citation>
    <scope>NUCLEOTIDE SEQUENCE [LARGE SCALE GENOMIC DNA]</scope>
    <source>
        <strain evidence="2">CBS 339.88</strain>
    </source>
</reference>
<dbReference type="OrthoDB" id="3058807at2759"/>
<dbReference type="STRING" id="685588.A0A067T4L5"/>
<dbReference type="EMBL" id="KL142375">
    <property type="protein sequence ID" value="KDR78066.1"/>
    <property type="molecule type" value="Genomic_DNA"/>
</dbReference>
<dbReference type="HOGENOM" id="CLU_068708_0_0_1"/>
<proteinExistence type="predicted"/>
<gene>
    <name evidence="1" type="ORF">GALMADRAFT_1299497</name>
</gene>
<protein>
    <submittedName>
        <fullName evidence="1">Uncharacterized protein</fullName>
    </submittedName>
</protein>
<organism evidence="1 2">
    <name type="scientific">Galerina marginata (strain CBS 339.88)</name>
    <dbReference type="NCBI Taxonomy" id="685588"/>
    <lineage>
        <taxon>Eukaryota</taxon>
        <taxon>Fungi</taxon>
        <taxon>Dikarya</taxon>
        <taxon>Basidiomycota</taxon>
        <taxon>Agaricomycotina</taxon>
        <taxon>Agaricomycetes</taxon>
        <taxon>Agaricomycetidae</taxon>
        <taxon>Agaricales</taxon>
        <taxon>Agaricineae</taxon>
        <taxon>Strophariaceae</taxon>
        <taxon>Galerina</taxon>
    </lineage>
</organism>
<dbReference type="AlphaFoldDB" id="A0A067T4L5"/>
<evidence type="ECO:0000313" key="1">
    <source>
        <dbReference type="EMBL" id="KDR78066.1"/>
    </source>
</evidence>